<dbReference type="EMBL" id="JAMTCJ010000004">
    <property type="protein sequence ID" value="MCP2178588.1"/>
    <property type="molecule type" value="Genomic_DNA"/>
</dbReference>
<comment type="caution">
    <text evidence="3">The sequence shown here is derived from an EMBL/GenBank/DDBJ whole genome shotgun (WGS) entry which is preliminary data.</text>
</comment>
<accession>A0ABT1HKW8</accession>
<evidence type="ECO:0000313" key="3">
    <source>
        <dbReference type="EMBL" id="MCP2178588.1"/>
    </source>
</evidence>
<name>A0ABT1HKW8_9NOCA</name>
<feature type="domain" description="Smf/DprA SLOG" evidence="2">
    <location>
        <begin position="79"/>
        <end position="295"/>
    </location>
</feature>
<dbReference type="InterPro" id="IPR057666">
    <property type="entry name" value="DrpA_SLOG"/>
</dbReference>
<comment type="similarity">
    <text evidence="1">Belongs to the DprA/Smf family.</text>
</comment>
<evidence type="ECO:0000313" key="4">
    <source>
        <dbReference type="Proteomes" id="UP001206895"/>
    </source>
</evidence>
<dbReference type="Gene3D" id="3.40.50.450">
    <property type="match status" value="1"/>
</dbReference>
<dbReference type="InterPro" id="IPR003488">
    <property type="entry name" value="DprA"/>
</dbReference>
<dbReference type="Proteomes" id="UP001206895">
    <property type="component" value="Unassembled WGS sequence"/>
</dbReference>
<dbReference type="PANTHER" id="PTHR43022">
    <property type="entry name" value="PROTEIN SMF"/>
    <property type="match status" value="1"/>
</dbReference>
<dbReference type="Pfam" id="PF02481">
    <property type="entry name" value="DNA_processg_A"/>
    <property type="match status" value="1"/>
</dbReference>
<protein>
    <submittedName>
        <fullName evidence="3">DNA processing protein</fullName>
    </submittedName>
</protein>
<sequence length="378" mass="39198">MTDAQDALAWAYLSAVAEPPSTPVARLIDAVGVREAARAVSTRRIPDGHHAVLRATAARYEYDGAQDDLETAARLGGRLITPEDEEWPGWALHALTLSDTASRGGPPMALWVRGQGRLDAIVDRAAAIVGSRASSQYGEHVTSRLASGLAAAGRGVVSGGAYGIDGSAHRAALASDGATAAVLACGIDIDYPSGHGRLFDEIVRTGVVVSEYPPGTSAARHRFLTRNRLVAALSKAVVVVEAGRRSGSLSTAAWAVKAGVPVGAVPGPVTSATSLGCHRMIRDGQAQLVIDADDVERLISPDGTDTAAGAITRRPDEKVLDDIQARVRDAIPGRGSATIAEIAFAAGIEVARTRPALAMLETYGLVTSDGSGWRLPAR</sequence>
<proteinExistence type="inferred from homology"/>
<evidence type="ECO:0000256" key="1">
    <source>
        <dbReference type="ARBA" id="ARBA00006525"/>
    </source>
</evidence>
<dbReference type="PANTHER" id="PTHR43022:SF1">
    <property type="entry name" value="PROTEIN SMF"/>
    <property type="match status" value="1"/>
</dbReference>
<gene>
    <name evidence="3" type="ORF">LX13_004429</name>
</gene>
<dbReference type="SUPFAM" id="SSF102405">
    <property type="entry name" value="MCP/YpsA-like"/>
    <property type="match status" value="1"/>
</dbReference>
<dbReference type="NCBIfam" id="TIGR00732">
    <property type="entry name" value="dprA"/>
    <property type="match status" value="1"/>
</dbReference>
<organism evidence="3 4">
    <name type="scientific">Williamsia maris</name>
    <dbReference type="NCBI Taxonomy" id="72806"/>
    <lineage>
        <taxon>Bacteria</taxon>
        <taxon>Bacillati</taxon>
        <taxon>Actinomycetota</taxon>
        <taxon>Actinomycetes</taxon>
        <taxon>Mycobacteriales</taxon>
        <taxon>Nocardiaceae</taxon>
        <taxon>Williamsia</taxon>
    </lineage>
</organism>
<reference evidence="3 4" key="1">
    <citation type="submission" date="2022-06" db="EMBL/GenBank/DDBJ databases">
        <title>Genomic Encyclopedia of Archaeal and Bacterial Type Strains, Phase II (KMG-II): from individual species to whole genera.</title>
        <authorList>
            <person name="Goeker M."/>
        </authorList>
    </citation>
    <scope>NUCLEOTIDE SEQUENCE [LARGE SCALE GENOMIC DNA]</scope>
    <source>
        <strain evidence="3 4">DSM 44693</strain>
    </source>
</reference>
<dbReference type="RefSeq" id="WP_253663471.1">
    <property type="nucleotide sequence ID" value="NZ_BAAAJQ010000002.1"/>
</dbReference>
<evidence type="ECO:0000259" key="2">
    <source>
        <dbReference type="Pfam" id="PF02481"/>
    </source>
</evidence>
<keyword evidence="4" id="KW-1185">Reference proteome</keyword>